<evidence type="ECO:0000313" key="2">
    <source>
        <dbReference type="EMBL" id="KAJ8418013.1"/>
    </source>
</evidence>
<evidence type="ECO:0000256" key="1">
    <source>
        <dbReference type="SAM" id="MobiDB-lite"/>
    </source>
</evidence>
<sequence length="84" mass="8937">MCSTLHKAFAGDVTSQHSQATKPAHPSDQLHHLSQLPLFVFLLHTVWCASAQLAQTDSWGDGTSNGSYPLTGKPLGGKCCANCQ</sequence>
<evidence type="ECO:0000313" key="3">
    <source>
        <dbReference type="Proteomes" id="UP001221898"/>
    </source>
</evidence>
<comment type="caution">
    <text evidence="2">The sequence shown here is derived from an EMBL/GenBank/DDBJ whole genome shotgun (WGS) entry which is preliminary data.</text>
</comment>
<gene>
    <name evidence="2" type="ORF">AAFF_G00137220</name>
</gene>
<proteinExistence type="predicted"/>
<name>A0AAD7TC02_9TELE</name>
<organism evidence="2 3">
    <name type="scientific">Aldrovandia affinis</name>
    <dbReference type="NCBI Taxonomy" id="143900"/>
    <lineage>
        <taxon>Eukaryota</taxon>
        <taxon>Metazoa</taxon>
        <taxon>Chordata</taxon>
        <taxon>Craniata</taxon>
        <taxon>Vertebrata</taxon>
        <taxon>Euteleostomi</taxon>
        <taxon>Actinopterygii</taxon>
        <taxon>Neopterygii</taxon>
        <taxon>Teleostei</taxon>
        <taxon>Notacanthiformes</taxon>
        <taxon>Halosauridae</taxon>
        <taxon>Aldrovandia</taxon>
    </lineage>
</organism>
<feature type="region of interest" description="Disordered" evidence="1">
    <location>
        <begin position="56"/>
        <end position="76"/>
    </location>
</feature>
<dbReference type="EMBL" id="JAINUG010000002">
    <property type="protein sequence ID" value="KAJ8418013.1"/>
    <property type="molecule type" value="Genomic_DNA"/>
</dbReference>
<reference evidence="2" key="1">
    <citation type="journal article" date="2023" name="Science">
        <title>Genome structures resolve the early diversification of teleost fishes.</title>
        <authorList>
            <person name="Parey E."/>
            <person name="Louis A."/>
            <person name="Montfort J."/>
            <person name="Bouchez O."/>
            <person name="Roques C."/>
            <person name="Iampietro C."/>
            <person name="Lluch J."/>
            <person name="Castinel A."/>
            <person name="Donnadieu C."/>
            <person name="Desvignes T."/>
            <person name="Floi Bucao C."/>
            <person name="Jouanno E."/>
            <person name="Wen M."/>
            <person name="Mejri S."/>
            <person name="Dirks R."/>
            <person name="Jansen H."/>
            <person name="Henkel C."/>
            <person name="Chen W.J."/>
            <person name="Zahm M."/>
            <person name="Cabau C."/>
            <person name="Klopp C."/>
            <person name="Thompson A.W."/>
            <person name="Robinson-Rechavi M."/>
            <person name="Braasch I."/>
            <person name="Lecointre G."/>
            <person name="Bobe J."/>
            <person name="Postlethwait J.H."/>
            <person name="Berthelot C."/>
            <person name="Roest Crollius H."/>
            <person name="Guiguen Y."/>
        </authorList>
    </citation>
    <scope>NUCLEOTIDE SEQUENCE</scope>
    <source>
        <strain evidence="2">NC1722</strain>
    </source>
</reference>
<feature type="compositionally biased region" description="Polar residues" evidence="1">
    <location>
        <begin position="56"/>
        <end position="68"/>
    </location>
</feature>
<protein>
    <submittedName>
        <fullName evidence="2">Uncharacterized protein</fullName>
    </submittedName>
</protein>
<dbReference type="Proteomes" id="UP001221898">
    <property type="component" value="Unassembled WGS sequence"/>
</dbReference>
<dbReference type="AlphaFoldDB" id="A0AAD7TC02"/>
<accession>A0AAD7TC02</accession>
<keyword evidence="3" id="KW-1185">Reference proteome</keyword>